<dbReference type="EMBL" id="CAJNOK010004170">
    <property type="protein sequence ID" value="CAF0928270.1"/>
    <property type="molecule type" value="Genomic_DNA"/>
</dbReference>
<gene>
    <name evidence="2" type="ORF">OVA965_LOCUS11007</name>
    <name evidence="3" type="ORF">TMI583_LOCUS11003</name>
</gene>
<feature type="region of interest" description="Disordered" evidence="1">
    <location>
        <begin position="309"/>
        <end position="334"/>
    </location>
</feature>
<reference evidence="3" key="1">
    <citation type="submission" date="2021-02" db="EMBL/GenBank/DDBJ databases">
        <authorList>
            <person name="Nowell W R."/>
        </authorList>
    </citation>
    <scope>NUCLEOTIDE SEQUENCE</scope>
</reference>
<comment type="caution">
    <text evidence="3">The sequence shown here is derived from an EMBL/GenBank/DDBJ whole genome shotgun (WGS) entry which is preliminary data.</text>
</comment>
<dbReference type="GO" id="GO:0003676">
    <property type="term" value="F:nucleic acid binding"/>
    <property type="evidence" value="ECO:0007669"/>
    <property type="project" value="InterPro"/>
</dbReference>
<dbReference type="Gene3D" id="3.30.420.10">
    <property type="entry name" value="Ribonuclease H-like superfamily/Ribonuclease H"/>
    <property type="match status" value="1"/>
</dbReference>
<dbReference type="Proteomes" id="UP000682733">
    <property type="component" value="Unassembled WGS sequence"/>
</dbReference>
<evidence type="ECO:0000256" key="1">
    <source>
        <dbReference type="SAM" id="MobiDB-lite"/>
    </source>
</evidence>
<evidence type="ECO:0000313" key="2">
    <source>
        <dbReference type="EMBL" id="CAF0928270.1"/>
    </source>
</evidence>
<name>A0A8S2I457_9BILA</name>
<dbReference type="AlphaFoldDB" id="A0A8S2I457"/>
<proteinExistence type="predicted"/>
<organism evidence="3 4">
    <name type="scientific">Didymodactylos carnosus</name>
    <dbReference type="NCBI Taxonomy" id="1234261"/>
    <lineage>
        <taxon>Eukaryota</taxon>
        <taxon>Metazoa</taxon>
        <taxon>Spiralia</taxon>
        <taxon>Gnathifera</taxon>
        <taxon>Rotifera</taxon>
        <taxon>Eurotatoria</taxon>
        <taxon>Bdelloidea</taxon>
        <taxon>Philodinida</taxon>
        <taxon>Philodinidae</taxon>
        <taxon>Didymodactylos</taxon>
    </lineage>
</organism>
<feature type="compositionally biased region" description="Low complexity" evidence="1">
    <location>
        <begin position="320"/>
        <end position="334"/>
    </location>
</feature>
<evidence type="ECO:0000313" key="3">
    <source>
        <dbReference type="EMBL" id="CAF3705133.1"/>
    </source>
</evidence>
<sequence>MQRTIEDYVNSCLLNLSILHITSLRKIYSWYYARKKQLFNEDLRRKYPAFRFTTITSTTQKVEIVPQIYYLNNQTTKSAIKYLIETIRACKITSFVLDTESDPSTNPAKPSMIQILPVSSFCSPPVVILIEVQWLSTLSSSDGQLIKQLCDIIFQRQHEFITWGKIDDELEKFRQFNVFEMSNIVRIRNMQKEFPDDELVLAAPQDSLEFDHDPDHELCTCEFRPYKDPHNPNAWSIALGFEKFLDKTFTCAKWSGGIDLNLRTWKFGDPVLRSQQGSLRRKMKKYAVNDVLSVLYIFEQKQQYLKKKSTKSGTTNPELTQQAEQQQTTTSITV</sequence>
<dbReference type="Proteomes" id="UP000677228">
    <property type="component" value="Unassembled WGS sequence"/>
</dbReference>
<dbReference type="EMBL" id="CAJOBA010004172">
    <property type="protein sequence ID" value="CAF3705133.1"/>
    <property type="molecule type" value="Genomic_DNA"/>
</dbReference>
<dbReference type="InterPro" id="IPR036397">
    <property type="entry name" value="RNaseH_sf"/>
</dbReference>
<evidence type="ECO:0000313" key="4">
    <source>
        <dbReference type="Proteomes" id="UP000682733"/>
    </source>
</evidence>
<accession>A0A8S2I457</accession>
<protein>
    <submittedName>
        <fullName evidence="3">Uncharacterized protein</fullName>
    </submittedName>
</protein>